<organism evidence="1 2">
    <name type="scientific">Paucidesulfovibrio gracilis DSM 16080</name>
    <dbReference type="NCBI Taxonomy" id="1121449"/>
    <lineage>
        <taxon>Bacteria</taxon>
        <taxon>Pseudomonadati</taxon>
        <taxon>Thermodesulfobacteriota</taxon>
        <taxon>Desulfovibrionia</taxon>
        <taxon>Desulfovibrionales</taxon>
        <taxon>Desulfovibrionaceae</taxon>
        <taxon>Paucidesulfovibrio</taxon>
    </lineage>
</organism>
<dbReference type="GO" id="GO:0005829">
    <property type="term" value="C:cytosol"/>
    <property type="evidence" value="ECO:0007669"/>
    <property type="project" value="TreeGrafter"/>
</dbReference>
<dbReference type="SUPFAM" id="SSF158997">
    <property type="entry name" value="Trm112p-like"/>
    <property type="match status" value="1"/>
</dbReference>
<evidence type="ECO:0000313" key="1">
    <source>
        <dbReference type="EMBL" id="SKA96830.1"/>
    </source>
</evidence>
<dbReference type="Proteomes" id="UP000190027">
    <property type="component" value="Unassembled WGS sequence"/>
</dbReference>
<dbReference type="PANTHER" id="PTHR33505:SF4">
    <property type="entry name" value="PROTEIN PREY, MITOCHONDRIAL"/>
    <property type="match status" value="1"/>
</dbReference>
<reference evidence="1 2" key="1">
    <citation type="submission" date="2017-02" db="EMBL/GenBank/DDBJ databases">
        <authorList>
            <person name="Peterson S.W."/>
        </authorList>
    </citation>
    <scope>NUCLEOTIDE SEQUENCE [LARGE SCALE GENOMIC DNA]</scope>
    <source>
        <strain evidence="1 2">DSM 16080</strain>
    </source>
</reference>
<dbReference type="EMBL" id="FUYC01000029">
    <property type="protein sequence ID" value="SKA96830.1"/>
    <property type="molecule type" value="Genomic_DNA"/>
</dbReference>
<protein>
    <submittedName>
        <fullName evidence="1">Uncharacterized protein</fullName>
    </submittedName>
</protein>
<name>A0A1T4Y524_9BACT</name>
<accession>A0A1T4Y524</accession>
<dbReference type="AlphaFoldDB" id="A0A1T4Y524"/>
<evidence type="ECO:0000313" key="2">
    <source>
        <dbReference type="Proteomes" id="UP000190027"/>
    </source>
</evidence>
<dbReference type="PANTHER" id="PTHR33505">
    <property type="entry name" value="ZGC:162634"/>
    <property type="match status" value="1"/>
</dbReference>
<dbReference type="RefSeq" id="WP_078718322.1">
    <property type="nucleotide sequence ID" value="NZ_FUYC01000029.1"/>
</dbReference>
<proteinExistence type="predicted"/>
<gene>
    <name evidence="1" type="ORF">SAMN02745704_02781</name>
</gene>
<sequence>MSLNQELLELLVCPECKGPLTPCPKQDGLRCPECMGVYPVREDIPVMLVEERIPDEQWEGSRES</sequence>
<dbReference type="InterPro" id="IPR005651">
    <property type="entry name" value="Trm112-like"/>
</dbReference>
<dbReference type="Pfam" id="PF03966">
    <property type="entry name" value="Trm112p"/>
    <property type="match status" value="1"/>
</dbReference>
<keyword evidence="2" id="KW-1185">Reference proteome</keyword>
<dbReference type="Gene3D" id="2.20.25.10">
    <property type="match status" value="1"/>
</dbReference>
<dbReference type="STRING" id="1121449.SAMN02745704_02781"/>
<dbReference type="OrthoDB" id="9812205at2"/>